<keyword evidence="2 6" id="KW-0812">Transmembrane</keyword>
<evidence type="ECO:0000256" key="4">
    <source>
        <dbReference type="ARBA" id="ARBA00023136"/>
    </source>
</evidence>
<feature type="transmembrane region" description="Helical" evidence="6">
    <location>
        <begin position="85"/>
        <end position="105"/>
    </location>
</feature>
<feature type="transmembrane region" description="Helical" evidence="6">
    <location>
        <begin position="391"/>
        <end position="408"/>
    </location>
</feature>
<feature type="domain" description="Amino acid permease/ SLC12A" evidence="7">
    <location>
        <begin position="58"/>
        <end position="519"/>
    </location>
</feature>
<evidence type="ECO:0000259" key="7">
    <source>
        <dbReference type="Pfam" id="PF00324"/>
    </source>
</evidence>
<accession>A0ABR3XGB1</accession>
<evidence type="ECO:0000256" key="6">
    <source>
        <dbReference type="SAM" id="Phobius"/>
    </source>
</evidence>
<gene>
    <name evidence="8" type="ORF">VTK73DRAFT_181</name>
</gene>
<evidence type="ECO:0000256" key="1">
    <source>
        <dbReference type="ARBA" id="ARBA00004141"/>
    </source>
</evidence>
<keyword evidence="3 6" id="KW-1133">Transmembrane helix</keyword>
<evidence type="ECO:0000313" key="8">
    <source>
        <dbReference type="EMBL" id="KAL1874762.1"/>
    </source>
</evidence>
<comment type="caution">
    <text evidence="8">The sequence shown here is derived from an EMBL/GenBank/DDBJ whole genome shotgun (WGS) entry which is preliminary data.</text>
</comment>
<feature type="transmembrane region" description="Helical" evidence="6">
    <location>
        <begin position="465"/>
        <end position="485"/>
    </location>
</feature>
<evidence type="ECO:0000313" key="9">
    <source>
        <dbReference type="Proteomes" id="UP001586593"/>
    </source>
</evidence>
<organism evidence="8 9">
    <name type="scientific">Phialemonium thermophilum</name>
    <dbReference type="NCBI Taxonomy" id="223376"/>
    <lineage>
        <taxon>Eukaryota</taxon>
        <taxon>Fungi</taxon>
        <taxon>Dikarya</taxon>
        <taxon>Ascomycota</taxon>
        <taxon>Pezizomycotina</taxon>
        <taxon>Sordariomycetes</taxon>
        <taxon>Sordariomycetidae</taxon>
        <taxon>Cephalothecales</taxon>
        <taxon>Cephalothecaceae</taxon>
        <taxon>Phialemonium</taxon>
    </lineage>
</organism>
<feature type="transmembrane region" description="Helical" evidence="6">
    <location>
        <begin position="247"/>
        <end position="265"/>
    </location>
</feature>
<dbReference type="Pfam" id="PF00324">
    <property type="entry name" value="AA_permease"/>
    <property type="match status" value="1"/>
</dbReference>
<keyword evidence="9" id="KW-1185">Reference proteome</keyword>
<evidence type="ECO:0000256" key="5">
    <source>
        <dbReference type="SAM" id="MobiDB-lite"/>
    </source>
</evidence>
<protein>
    <recommendedName>
        <fullName evidence="7">Amino acid permease/ SLC12A domain-containing protein</fullName>
    </recommendedName>
</protein>
<feature type="transmembrane region" description="Helical" evidence="6">
    <location>
        <begin position="286"/>
        <end position="307"/>
    </location>
</feature>
<evidence type="ECO:0000256" key="2">
    <source>
        <dbReference type="ARBA" id="ARBA00022692"/>
    </source>
</evidence>
<dbReference type="Gene3D" id="1.20.1740.10">
    <property type="entry name" value="Amino acid/polyamine transporter I"/>
    <property type="match status" value="1"/>
</dbReference>
<feature type="compositionally biased region" description="Low complexity" evidence="5">
    <location>
        <begin position="8"/>
        <end position="17"/>
    </location>
</feature>
<name>A0ABR3XGB1_9PEZI</name>
<feature type="transmembrane region" description="Helical" evidence="6">
    <location>
        <begin position="60"/>
        <end position="79"/>
    </location>
</feature>
<evidence type="ECO:0000256" key="3">
    <source>
        <dbReference type="ARBA" id="ARBA00022989"/>
    </source>
</evidence>
<feature type="transmembrane region" description="Helical" evidence="6">
    <location>
        <begin position="346"/>
        <end position="371"/>
    </location>
</feature>
<dbReference type="Proteomes" id="UP001586593">
    <property type="component" value="Unassembled WGS sequence"/>
</dbReference>
<dbReference type="PANTHER" id="PTHR43341">
    <property type="entry name" value="AMINO ACID PERMEASE"/>
    <property type="match status" value="1"/>
</dbReference>
<dbReference type="PIRSF" id="PIRSF006060">
    <property type="entry name" value="AA_transporter"/>
    <property type="match status" value="1"/>
</dbReference>
<feature type="transmembrane region" description="Helical" evidence="6">
    <location>
        <begin position="497"/>
        <end position="515"/>
    </location>
</feature>
<feature type="region of interest" description="Disordered" evidence="5">
    <location>
        <begin position="1"/>
        <end position="33"/>
    </location>
</feature>
<sequence>MAPAKTASTPGTGSPRSSSEEKSMAAVHLESSTDAQDGEALIIPETEGLHRKLTNRRVQLTAVGSSIGTALFLSIGGVLNKTGPGSLFLGFAFYNIFLALFNNCVAEMVTYMPISGSFVRLAGHWADDALSVAVGWNFYIYSGFIVPFEITALSFVLSYWSDDIPLAAICAGCIVLYILIQVFAVTIYGEVEFWLTSSKCTLIVGLLFFTFITMVGGNPKHDAFGFRTWKDPGAFESYVGGGFKFEGFLAALWSAAFTCVGPEYVSMIAAEAKHPRTYIKTAFKLVYIRQIIFFLGGSLAVGILVPWNHPTLMAIYREGTRSASSAAASPYIIAMTDLGVKVFPNIVTAMIAACIFSAGNCNAFVATRSLYGLAQEGRAPAFLKKCTKKGIPIYAFGVTMIFPCLSFLQLSSGSATVLNWLINICTGASLVTYICICITYLSFYRACKAQNFDRTKLPYCGWFQPWSVYLPLGLEIIIILCYGYTTLKPFDKAGFITYYVEPMVVVAVFFGWKFIKGTKWKAPKEVDLVWMAPAITMYEETSDDPPVGFLRDCYLGVRSIFKRSPKKNKSEV</sequence>
<feature type="transmembrane region" description="Helical" evidence="6">
    <location>
        <begin position="166"/>
        <end position="188"/>
    </location>
</feature>
<dbReference type="EMBL" id="JAZHXJ010000101">
    <property type="protein sequence ID" value="KAL1874762.1"/>
    <property type="molecule type" value="Genomic_DNA"/>
</dbReference>
<feature type="transmembrane region" description="Helical" evidence="6">
    <location>
        <begin position="200"/>
        <end position="217"/>
    </location>
</feature>
<feature type="transmembrane region" description="Helical" evidence="6">
    <location>
        <begin position="420"/>
        <end position="444"/>
    </location>
</feature>
<dbReference type="InterPro" id="IPR004841">
    <property type="entry name" value="AA-permease/SLC12A_dom"/>
</dbReference>
<feature type="transmembrane region" description="Helical" evidence="6">
    <location>
        <begin position="138"/>
        <end position="160"/>
    </location>
</feature>
<reference evidence="8 9" key="1">
    <citation type="journal article" date="2024" name="Commun. Biol.">
        <title>Comparative genomic analysis of thermophilic fungi reveals convergent evolutionary adaptations and gene losses.</title>
        <authorList>
            <person name="Steindorff A.S."/>
            <person name="Aguilar-Pontes M.V."/>
            <person name="Robinson A.J."/>
            <person name="Andreopoulos B."/>
            <person name="LaButti K."/>
            <person name="Kuo A."/>
            <person name="Mondo S."/>
            <person name="Riley R."/>
            <person name="Otillar R."/>
            <person name="Haridas S."/>
            <person name="Lipzen A."/>
            <person name="Grimwood J."/>
            <person name="Schmutz J."/>
            <person name="Clum A."/>
            <person name="Reid I.D."/>
            <person name="Moisan M.C."/>
            <person name="Butler G."/>
            <person name="Nguyen T.T.M."/>
            <person name="Dewar K."/>
            <person name="Conant G."/>
            <person name="Drula E."/>
            <person name="Henrissat B."/>
            <person name="Hansel C."/>
            <person name="Singer S."/>
            <person name="Hutchinson M.I."/>
            <person name="de Vries R.P."/>
            <person name="Natvig D.O."/>
            <person name="Powell A.J."/>
            <person name="Tsang A."/>
            <person name="Grigoriev I.V."/>
        </authorList>
    </citation>
    <scope>NUCLEOTIDE SEQUENCE [LARGE SCALE GENOMIC DNA]</scope>
    <source>
        <strain evidence="8 9">ATCC 24622</strain>
    </source>
</reference>
<dbReference type="PANTHER" id="PTHR43341:SF6">
    <property type="entry name" value="AMINO ACID TRANSPORTER (EUROFUNG)"/>
    <property type="match status" value="1"/>
</dbReference>
<comment type="subcellular location">
    <subcellularLocation>
        <location evidence="1">Membrane</location>
        <topology evidence="1">Multi-pass membrane protein</topology>
    </subcellularLocation>
</comment>
<keyword evidence="4 6" id="KW-0472">Membrane</keyword>
<dbReference type="InterPro" id="IPR050524">
    <property type="entry name" value="APC_YAT"/>
</dbReference>
<proteinExistence type="predicted"/>